<name>A0A9W8K890_9AGAR</name>
<dbReference type="EMBL" id="JANKHO010000517">
    <property type="protein sequence ID" value="KAJ3508965.1"/>
    <property type="molecule type" value="Genomic_DNA"/>
</dbReference>
<dbReference type="Proteomes" id="UP001148786">
    <property type="component" value="Unassembled WGS sequence"/>
</dbReference>
<sequence>MQTCPNCGLDVLNSPESPDISPILSLVTTNNPPEPQDEAIARQLIASSEAGIAQIDGLITQVQQMLADLISRRAEYEHHLHQHKNVIRNIRCIPAEILVEIFLQTVIDGDPNDIWAVVEWDSLRSLELQFTGGSYTEAIPVTIFQHAPLLQDVDLNFAYRQNIAYIMSNILLPWSQLCKLSIEDISLESVFTILQEASILEECHISSSDTFTPSNIPTLSHQYLTMLHVTAWTREVAHGLFNHLTLPSLCKLSVDGLILQIDIICTLIERSSCRLTFLNLPTADPLVADDILRHLFSLLPDVTELCIHISFASFERIGARLAPTLLPQLRHLCLNGTDSRKRCDLVTLLRIAYTNVPPLETVIFTAYGCHLYELIPCLPTSKDPQIQMLQQWNRQLEELSSSFEADDVGNDSAFYCDLGHILSLMSNESETGMPGKYLCHETGQTVFSRLQGLLEQAPDSIHLRISAILALWLPRIQRNRTYGWMENAPARTAVYTRRHGSLQVKVRAREKDRFASFALKNGHLTLPLGPSV</sequence>
<gene>
    <name evidence="1" type="ORF">NLJ89_g5472</name>
</gene>
<dbReference type="Gene3D" id="3.80.10.10">
    <property type="entry name" value="Ribonuclease Inhibitor"/>
    <property type="match status" value="1"/>
</dbReference>
<protein>
    <submittedName>
        <fullName evidence="1">Uncharacterized protein</fullName>
    </submittedName>
</protein>
<dbReference type="OrthoDB" id="3365698at2759"/>
<keyword evidence="2" id="KW-1185">Reference proteome</keyword>
<organism evidence="1 2">
    <name type="scientific">Agrocybe chaxingu</name>
    <dbReference type="NCBI Taxonomy" id="84603"/>
    <lineage>
        <taxon>Eukaryota</taxon>
        <taxon>Fungi</taxon>
        <taxon>Dikarya</taxon>
        <taxon>Basidiomycota</taxon>
        <taxon>Agaricomycotina</taxon>
        <taxon>Agaricomycetes</taxon>
        <taxon>Agaricomycetidae</taxon>
        <taxon>Agaricales</taxon>
        <taxon>Agaricineae</taxon>
        <taxon>Strophariaceae</taxon>
        <taxon>Agrocybe</taxon>
    </lineage>
</organism>
<proteinExistence type="predicted"/>
<evidence type="ECO:0000313" key="2">
    <source>
        <dbReference type="Proteomes" id="UP001148786"/>
    </source>
</evidence>
<comment type="caution">
    <text evidence="1">The sequence shown here is derived from an EMBL/GenBank/DDBJ whole genome shotgun (WGS) entry which is preliminary data.</text>
</comment>
<dbReference type="AlphaFoldDB" id="A0A9W8K890"/>
<dbReference type="InterPro" id="IPR032675">
    <property type="entry name" value="LRR_dom_sf"/>
</dbReference>
<evidence type="ECO:0000313" key="1">
    <source>
        <dbReference type="EMBL" id="KAJ3508965.1"/>
    </source>
</evidence>
<reference evidence="1" key="1">
    <citation type="submission" date="2022-07" db="EMBL/GenBank/DDBJ databases">
        <title>Genome Sequence of Agrocybe chaxingu.</title>
        <authorList>
            <person name="Buettner E."/>
        </authorList>
    </citation>
    <scope>NUCLEOTIDE SEQUENCE</scope>
    <source>
        <strain evidence="1">MP-N11</strain>
    </source>
</reference>
<dbReference type="SUPFAM" id="SSF52047">
    <property type="entry name" value="RNI-like"/>
    <property type="match status" value="1"/>
</dbReference>
<accession>A0A9W8K890</accession>